<dbReference type="OrthoDB" id="5333491at2759"/>
<reference evidence="2" key="1">
    <citation type="submission" date="2021-07" db="EMBL/GenBank/DDBJ databases">
        <authorList>
            <person name="Durling M."/>
        </authorList>
    </citation>
    <scope>NUCLEOTIDE SEQUENCE</scope>
</reference>
<sequence>MRLSQEIINQIADCLEAYPNGFFDDRPDEFESYDVPNKHSHIFEDQKPRKLWPSSLPPYATINLAWKQAIERRTFEQIHLRTNQLDLFDTILCPGRRQFLKRLNVTIILPSYSLEACGKFETKADQHANNQHFTQAIENLFVSSIPILNCVASVNLGCGGRTFDASNLVDISLKLPSLESLSWEISETNDMNDPPAISRARFATCLSSCTFPKLRQANLNFQYQAPANHNAKPANLVGDQEYDPVSTAIFTAFSQSPNLTSLTLKGTFDATLLYSHTSQNLDTSISIWPRLEKLDIKLDLASPSGHWYFIDASGDDPEDIYREQAQPGGPDDQWYSDDSEDLEGNPRHPISRENPDEAFRSVPNSRLNPLLFAFAKGLHSMPSLKSARLSVGPTEIVGGSNRTSSRYW</sequence>
<accession>A0A9N9Q3C7</accession>
<name>A0A9N9Q3C7_9HELO</name>
<evidence type="ECO:0000313" key="2">
    <source>
        <dbReference type="EMBL" id="CAG8971986.1"/>
    </source>
</evidence>
<organism evidence="2 3">
    <name type="scientific">Hymenoscyphus albidus</name>
    <dbReference type="NCBI Taxonomy" id="595503"/>
    <lineage>
        <taxon>Eukaryota</taxon>
        <taxon>Fungi</taxon>
        <taxon>Dikarya</taxon>
        <taxon>Ascomycota</taxon>
        <taxon>Pezizomycotina</taxon>
        <taxon>Leotiomycetes</taxon>
        <taxon>Helotiales</taxon>
        <taxon>Helotiaceae</taxon>
        <taxon>Hymenoscyphus</taxon>
    </lineage>
</organism>
<comment type="caution">
    <text evidence="2">The sequence shown here is derived from an EMBL/GenBank/DDBJ whole genome shotgun (WGS) entry which is preliminary data.</text>
</comment>
<dbReference type="AlphaFoldDB" id="A0A9N9Q3C7"/>
<keyword evidence="3" id="KW-1185">Reference proteome</keyword>
<evidence type="ECO:0000256" key="1">
    <source>
        <dbReference type="SAM" id="MobiDB-lite"/>
    </source>
</evidence>
<evidence type="ECO:0000313" key="3">
    <source>
        <dbReference type="Proteomes" id="UP000701801"/>
    </source>
</evidence>
<gene>
    <name evidence="2" type="ORF">HYALB_00003324</name>
</gene>
<feature type="compositionally biased region" description="Basic and acidic residues" evidence="1">
    <location>
        <begin position="344"/>
        <end position="359"/>
    </location>
</feature>
<feature type="compositionally biased region" description="Acidic residues" evidence="1">
    <location>
        <begin position="334"/>
        <end position="343"/>
    </location>
</feature>
<feature type="region of interest" description="Disordered" evidence="1">
    <location>
        <begin position="324"/>
        <end position="362"/>
    </location>
</feature>
<dbReference type="EMBL" id="CAJVRM010000031">
    <property type="protein sequence ID" value="CAG8971986.1"/>
    <property type="molecule type" value="Genomic_DNA"/>
</dbReference>
<proteinExistence type="predicted"/>
<dbReference type="Proteomes" id="UP000701801">
    <property type="component" value="Unassembled WGS sequence"/>
</dbReference>
<protein>
    <submittedName>
        <fullName evidence="2">Uncharacterized protein</fullName>
    </submittedName>
</protein>